<comment type="caution">
    <text evidence="12">The sequence shown here is derived from an EMBL/GenBank/DDBJ whole genome shotgun (WGS) entry which is preliminary data.</text>
</comment>
<dbReference type="InterPro" id="IPR004107">
    <property type="entry name" value="Integrase_SAM-like_N"/>
</dbReference>
<evidence type="ECO:0000259" key="11">
    <source>
        <dbReference type="PROSITE" id="PS51900"/>
    </source>
</evidence>
<keyword evidence="8" id="KW-0131">Cell cycle</keyword>
<dbReference type="Pfam" id="PF02899">
    <property type="entry name" value="Phage_int_SAM_1"/>
    <property type="match status" value="1"/>
</dbReference>
<dbReference type="AlphaFoldDB" id="A0A0N8KRB0"/>
<evidence type="ECO:0000259" key="10">
    <source>
        <dbReference type="PROSITE" id="PS51898"/>
    </source>
</evidence>
<dbReference type="GO" id="GO:0007059">
    <property type="term" value="P:chromosome segregation"/>
    <property type="evidence" value="ECO:0007669"/>
    <property type="project" value="UniProtKB-KW"/>
</dbReference>
<keyword evidence="7" id="KW-0233">DNA recombination</keyword>
<evidence type="ECO:0000256" key="7">
    <source>
        <dbReference type="ARBA" id="ARBA00023172"/>
    </source>
</evidence>
<proteinExistence type="predicted"/>
<dbReference type="InterPro" id="IPR013762">
    <property type="entry name" value="Integrase-like_cat_sf"/>
</dbReference>
<dbReference type="EMBL" id="LKCM01000091">
    <property type="protein sequence ID" value="KPQ44434.1"/>
    <property type="molecule type" value="Genomic_DNA"/>
</dbReference>
<feature type="domain" description="Core-binding (CB)" evidence="11">
    <location>
        <begin position="1"/>
        <end position="85"/>
    </location>
</feature>
<evidence type="ECO:0000256" key="5">
    <source>
        <dbReference type="ARBA" id="ARBA00022908"/>
    </source>
</evidence>
<dbReference type="InterPro" id="IPR002104">
    <property type="entry name" value="Integrase_catalytic"/>
</dbReference>
<dbReference type="InterPro" id="IPR050090">
    <property type="entry name" value="Tyrosine_recombinase_XerCD"/>
</dbReference>
<organism evidence="12 13">
    <name type="scientific">Candidatus Methanoperedens nitratireducens</name>
    <dbReference type="NCBI Taxonomy" id="1392998"/>
    <lineage>
        <taxon>Archaea</taxon>
        <taxon>Methanobacteriati</taxon>
        <taxon>Methanobacteriota</taxon>
        <taxon>Stenosarchaea group</taxon>
        <taxon>Methanomicrobia</taxon>
        <taxon>Methanosarcinales</taxon>
        <taxon>ANME-2 cluster</taxon>
        <taxon>Candidatus Methanoperedentaceae</taxon>
        <taxon>Candidatus Methanoperedens</taxon>
    </lineage>
</organism>
<evidence type="ECO:0000256" key="1">
    <source>
        <dbReference type="ARBA" id="ARBA00004496"/>
    </source>
</evidence>
<dbReference type="PANTHER" id="PTHR30349:SF77">
    <property type="entry name" value="TYROSINE RECOMBINASE XERC"/>
    <property type="match status" value="1"/>
</dbReference>
<dbReference type="PANTHER" id="PTHR30349">
    <property type="entry name" value="PHAGE INTEGRASE-RELATED"/>
    <property type="match status" value="1"/>
</dbReference>
<evidence type="ECO:0000256" key="3">
    <source>
        <dbReference type="ARBA" id="ARBA00022618"/>
    </source>
</evidence>
<dbReference type="GO" id="GO:0006310">
    <property type="term" value="P:DNA recombination"/>
    <property type="evidence" value="ECO:0007669"/>
    <property type="project" value="UniProtKB-KW"/>
</dbReference>
<name>A0A0N8KRB0_9EURY</name>
<feature type="domain" description="Tyr recombinase" evidence="10">
    <location>
        <begin position="107"/>
        <end position="308"/>
    </location>
</feature>
<gene>
    <name evidence="12" type="ORF">MPEBLZ_00991</name>
</gene>
<dbReference type="Pfam" id="PF00589">
    <property type="entry name" value="Phage_integrase"/>
    <property type="match status" value="1"/>
</dbReference>
<keyword evidence="3" id="KW-0132">Cell division</keyword>
<dbReference type="NCBIfam" id="NF040815">
    <property type="entry name" value="recomb_XerA_Arch"/>
    <property type="match status" value="1"/>
</dbReference>
<sequence length="319" mass="37566">MKIESCVETFLNAIVVDRNLSERTLEAYKSDLKIFSQIFKQREIEEITTENVREFIELLEKNHHYKDSTIKRKIATLKVFFNFVEQEGVIADSPTRKIRQKYKIAKRLPKVLSERELKKLLMASYNEIKFLQEPEEKRSDSDLKNNNLIRAYRDCAILEILFSTGMRIGELVMLNVNDIKPQERTILIFGKGRKERIIYISSDEVLNAIKEYLIHRKNIQTDVQALFLNRDKKRLSIYSIENIFQKYCKKAKIMNHYTPHCLRHTMATMLLYNGADIRAVQEILGHASVITTQIYTEVSQKHKKKVLTKFNARNRMSLS</sequence>
<dbReference type="GO" id="GO:0015074">
    <property type="term" value="P:DNA integration"/>
    <property type="evidence" value="ECO:0007669"/>
    <property type="project" value="UniProtKB-KW"/>
</dbReference>
<dbReference type="InterPro" id="IPR044068">
    <property type="entry name" value="CB"/>
</dbReference>
<protein>
    <submittedName>
        <fullName evidence="12">Site-specific recombinase</fullName>
    </submittedName>
</protein>
<dbReference type="GO" id="GO:0051301">
    <property type="term" value="P:cell division"/>
    <property type="evidence" value="ECO:0007669"/>
    <property type="project" value="UniProtKB-KW"/>
</dbReference>
<dbReference type="PROSITE" id="PS51898">
    <property type="entry name" value="TYR_RECOMBINASE"/>
    <property type="match status" value="1"/>
</dbReference>
<evidence type="ECO:0000256" key="9">
    <source>
        <dbReference type="PROSITE-ProRule" id="PRU01248"/>
    </source>
</evidence>
<dbReference type="InterPro" id="IPR010998">
    <property type="entry name" value="Integrase_recombinase_N"/>
</dbReference>
<dbReference type="Gene3D" id="1.10.150.130">
    <property type="match status" value="1"/>
</dbReference>
<evidence type="ECO:0000313" key="13">
    <source>
        <dbReference type="Proteomes" id="UP000050360"/>
    </source>
</evidence>
<dbReference type="Proteomes" id="UP000050360">
    <property type="component" value="Unassembled WGS sequence"/>
</dbReference>
<keyword evidence="4" id="KW-0159">Chromosome partition</keyword>
<evidence type="ECO:0000256" key="4">
    <source>
        <dbReference type="ARBA" id="ARBA00022829"/>
    </source>
</evidence>
<keyword evidence="5" id="KW-0229">DNA integration</keyword>
<evidence type="ECO:0000313" key="12">
    <source>
        <dbReference type="EMBL" id="KPQ44434.1"/>
    </source>
</evidence>
<dbReference type="InterPro" id="IPR011010">
    <property type="entry name" value="DNA_brk_join_enz"/>
</dbReference>
<dbReference type="Gene3D" id="1.10.443.10">
    <property type="entry name" value="Intergrase catalytic core"/>
    <property type="match status" value="1"/>
</dbReference>
<accession>A0A0N8KRB0</accession>
<dbReference type="SUPFAM" id="SSF56349">
    <property type="entry name" value="DNA breaking-rejoining enzymes"/>
    <property type="match status" value="1"/>
</dbReference>
<keyword evidence="2" id="KW-0963">Cytoplasm</keyword>
<evidence type="ECO:0000256" key="6">
    <source>
        <dbReference type="ARBA" id="ARBA00023125"/>
    </source>
</evidence>
<comment type="subcellular location">
    <subcellularLocation>
        <location evidence="1">Cytoplasm</location>
    </subcellularLocation>
</comment>
<dbReference type="PROSITE" id="PS51900">
    <property type="entry name" value="CB"/>
    <property type="match status" value="1"/>
</dbReference>
<evidence type="ECO:0000256" key="2">
    <source>
        <dbReference type="ARBA" id="ARBA00022490"/>
    </source>
</evidence>
<evidence type="ECO:0000256" key="8">
    <source>
        <dbReference type="ARBA" id="ARBA00023306"/>
    </source>
</evidence>
<dbReference type="GO" id="GO:0005737">
    <property type="term" value="C:cytoplasm"/>
    <property type="evidence" value="ECO:0007669"/>
    <property type="project" value="UniProtKB-SubCell"/>
</dbReference>
<keyword evidence="6 9" id="KW-0238">DNA-binding</keyword>
<reference evidence="12 13" key="1">
    <citation type="submission" date="2015-09" db="EMBL/GenBank/DDBJ databases">
        <title>A metagenomics-based metabolic model of nitrate-dependent anaerobic oxidation of methane by Methanoperedens-like archaea.</title>
        <authorList>
            <person name="Arshad A."/>
            <person name="Speth D.R."/>
            <person name="De Graaf R.M."/>
            <person name="Op Den Camp H.J."/>
            <person name="Jetten M.S."/>
            <person name="Welte C.U."/>
        </authorList>
    </citation>
    <scope>NUCLEOTIDE SEQUENCE [LARGE SCALE GENOMIC DNA]</scope>
</reference>
<dbReference type="GO" id="GO:0003677">
    <property type="term" value="F:DNA binding"/>
    <property type="evidence" value="ECO:0007669"/>
    <property type="project" value="UniProtKB-UniRule"/>
</dbReference>